<accession>A0A084JMP2</accession>
<protein>
    <recommendedName>
        <fullName evidence="6">Transporter</fullName>
    </recommendedName>
</protein>
<feature type="transmembrane region" description="Helical" evidence="7">
    <location>
        <begin position="12"/>
        <end position="33"/>
    </location>
</feature>
<feature type="transmembrane region" description="Helical" evidence="7">
    <location>
        <begin position="142"/>
        <end position="161"/>
    </location>
</feature>
<feature type="transmembrane region" description="Helical" evidence="7">
    <location>
        <begin position="39"/>
        <end position="63"/>
    </location>
</feature>
<dbReference type="GO" id="GO:0015293">
    <property type="term" value="F:symporter activity"/>
    <property type="evidence" value="ECO:0007669"/>
    <property type="project" value="UniProtKB-KW"/>
</dbReference>
<gene>
    <name evidence="8" type="ORF">IO98_09680</name>
</gene>
<dbReference type="EMBL" id="JPME01000012">
    <property type="protein sequence ID" value="KEZ90226.1"/>
    <property type="molecule type" value="Genomic_DNA"/>
</dbReference>
<evidence type="ECO:0000313" key="8">
    <source>
        <dbReference type="EMBL" id="KEZ90226.1"/>
    </source>
</evidence>
<dbReference type="PANTHER" id="PTHR42948:SF1">
    <property type="entry name" value="TRANSPORTER"/>
    <property type="match status" value="1"/>
</dbReference>
<keyword evidence="4 7" id="KW-1133">Transmembrane helix</keyword>
<dbReference type="GO" id="GO:0016020">
    <property type="term" value="C:membrane"/>
    <property type="evidence" value="ECO:0007669"/>
    <property type="project" value="UniProtKB-SubCell"/>
</dbReference>
<keyword evidence="3 6" id="KW-0812">Transmembrane</keyword>
<sequence>MGREKFSSRLGFILISAGCAIGLGNVWRFPYIVGQYGGAAFVLIYAVFLLILGLPIVVMEFAVGRASQKSIALSYDVLEPKGSKWHYAKYLGMAGNYILMMFYTTVSGWMVLYFFKMAKGDFAGLDAEGVAGEFGNMLANPVIMGIFMIIIVIGCFSVCARGLQGGVEKITKWMMLCLLGLMAILAVHSVFMENSRAGLEFYLKPDFSKIREAGIGEVIFAAMGQAFFTLSIGIGALAIFGSYIGKEHRLAGEAISVAVLDTFVAFMAGLIIFPACFAFQIEPGQGPKLIFVTLPNVFNNMAGGRLLGTLFFLFMSFAAISTVIAVFQNIVSFATDLTGCSIKKAVWVNAAAIILLSLPCVLGFNVWSGFMPFGEGSNVLDLEDFIISNNLLPLGSLIYLAFCTSKYGWGYEKFMKEANEGKGIRFPKWARAYVTFVLPVIVLVIFIQGYVAKFF</sequence>
<proteinExistence type="inferred from homology"/>
<evidence type="ECO:0000256" key="5">
    <source>
        <dbReference type="ARBA" id="ARBA00023136"/>
    </source>
</evidence>
<dbReference type="PANTHER" id="PTHR42948">
    <property type="entry name" value="TRANSPORTER"/>
    <property type="match status" value="1"/>
</dbReference>
<feature type="transmembrane region" description="Helical" evidence="7">
    <location>
        <begin position="257"/>
        <end position="281"/>
    </location>
</feature>
<keyword evidence="9" id="KW-1185">Reference proteome</keyword>
<comment type="subcellular location">
    <subcellularLocation>
        <location evidence="1">Membrane</location>
        <topology evidence="1">Multi-pass membrane protein</topology>
    </subcellularLocation>
</comment>
<dbReference type="CDD" id="cd10336">
    <property type="entry name" value="SLC6sbd_Tyt1-Like"/>
    <property type="match status" value="1"/>
</dbReference>
<feature type="transmembrane region" description="Helical" evidence="7">
    <location>
        <begin position="94"/>
        <end position="115"/>
    </location>
</feature>
<dbReference type="NCBIfam" id="NF037979">
    <property type="entry name" value="Na_transp"/>
    <property type="match status" value="1"/>
</dbReference>
<organism evidence="8 9">
    <name type="scientific">Lacrimispora celerecrescens</name>
    <dbReference type="NCBI Taxonomy" id="29354"/>
    <lineage>
        <taxon>Bacteria</taxon>
        <taxon>Bacillati</taxon>
        <taxon>Bacillota</taxon>
        <taxon>Clostridia</taxon>
        <taxon>Lachnospirales</taxon>
        <taxon>Lachnospiraceae</taxon>
        <taxon>Lacrimispora</taxon>
    </lineage>
</organism>
<comment type="similarity">
    <text evidence="6">Belongs to the sodium:neurotransmitter symporter (SNF) (TC 2.A.22) family.</text>
</comment>
<dbReference type="SUPFAM" id="SSF161070">
    <property type="entry name" value="SNF-like"/>
    <property type="match status" value="1"/>
</dbReference>
<dbReference type="InterPro" id="IPR047218">
    <property type="entry name" value="YocR/YhdH-like"/>
</dbReference>
<keyword evidence="2 6" id="KW-0813">Transport</keyword>
<feature type="transmembrane region" description="Helical" evidence="7">
    <location>
        <begin position="390"/>
        <end position="409"/>
    </location>
</feature>
<evidence type="ECO:0000256" key="4">
    <source>
        <dbReference type="ARBA" id="ARBA00022989"/>
    </source>
</evidence>
<dbReference type="Pfam" id="PF00209">
    <property type="entry name" value="SNF"/>
    <property type="match status" value="2"/>
</dbReference>
<dbReference type="InterPro" id="IPR000175">
    <property type="entry name" value="Na/ntran_symport"/>
</dbReference>
<feature type="transmembrane region" description="Helical" evidence="7">
    <location>
        <begin position="310"/>
        <end position="334"/>
    </location>
</feature>
<dbReference type="STRING" id="29354.IO98_09680"/>
<evidence type="ECO:0000256" key="3">
    <source>
        <dbReference type="ARBA" id="ARBA00022692"/>
    </source>
</evidence>
<feature type="transmembrane region" description="Helical" evidence="7">
    <location>
        <begin position="346"/>
        <end position="370"/>
    </location>
</feature>
<evidence type="ECO:0000256" key="7">
    <source>
        <dbReference type="SAM" id="Phobius"/>
    </source>
</evidence>
<name>A0A084JMP2_9FIRM</name>
<dbReference type="RefSeq" id="WP_038280839.1">
    <property type="nucleotide sequence ID" value="NZ_JPME01000012.1"/>
</dbReference>
<dbReference type="InterPro" id="IPR037272">
    <property type="entry name" value="SNS_sf"/>
</dbReference>
<dbReference type="OrthoDB" id="9762833at2"/>
<feature type="transmembrane region" description="Helical" evidence="7">
    <location>
        <begin position="218"/>
        <end position="245"/>
    </location>
</feature>
<evidence type="ECO:0000313" key="9">
    <source>
        <dbReference type="Proteomes" id="UP000028525"/>
    </source>
</evidence>
<evidence type="ECO:0000256" key="1">
    <source>
        <dbReference type="ARBA" id="ARBA00004141"/>
    </source>
</evidence>
<dbReference type="PRINTS" id="PR00176">
    <property type="entry name" value="NANEUSMPORT"/>
</dbReference>
<evidence type="ECO:0000256" key="2">
    <source>
        <dbReference type="ARBA" id="ARBA00022448"/>
    </source>
</evidence>
<dbReference type="Proteomes" id="UP000028525">
    <property type="component" value="Unassembled WGS sequence"/>
</dbReference>
<feature type="transmembrane region" description="Helical" evidence="7">
    <location>
        <begin position="173"/>
        <end position="191"/>
    </location>
</feature>
<feature type="transmembrane region" description="Helical" evidence="7">
    <location>
        <begin position="430"/>
        <end position="451"/>
    </location>
</feature>
<dbReference type="PROSITE" id="PS00610">
    <property type="entry name" value="NA_NEUROTRAN_SYMP_1"/>
    <property type="match status" value="1"/>
</dbReference>
<keyword evidence="5 7" id="KW-0472">Membrane</keyword>
<dbReference type="AlphaFoldDB" id="A0A084JMP2"/>
<keyword evidence="6" id="KW-0769">Symport</keyword>
<comment type="caution">
    <text evidence="8">The sequence shown here is derived from an EMBL/GenBank/DDBJ whole genome shotgun (WGS) entry which is preliminary data.</text>
</comment>
<reference evidence="8 9" key="1">
    <citation type="submission" date="2014-07" db="EMBL/GenBank/DDBJ databases">
        <title>Draft genome of Clostridium celerecrescens 152B isolated from sediments associated with methane hydrate from Krishna Godavari basin.</title>
        <authorList>
            <person name="Honkalas V.S."/>
            <person name="Dabir A.P."/>
            <person name="Arora P."/>
            <person name="Dhakephalkar P.K."/>
        </authorList>
    </citation>
    <scope>NUCLEOTIDE SEQUENCE [LARGE SCALE GENOMIC DNA]</scope>
    <source>
        <strain evidence="8 9">152B</strain>
    </source>
</reference>
<dbReference type="PROSITE" id="PS50267">
    <property type="entry name" value="NA_NEUROTRAN_SYMP_3"/>
    <property type="match status" value="1"/>
</dbReference>
<evidence type="ECO:0000256" key="6">
    <source>
        <dbReference type="RuleBase" id="RU003732"/>
    </source>
</evidence>